<feature type="transmembrane region" description="Helical" evidence="1">
    <location>
        <begin position="402"/>
        <end position="419"/>
    </location>
</feature>
<dbReference type="PANTHER" id="PTHR36840:SF1">
    <property type="entry name" value="BLL5714 PROTEIN"/>
    <property type="match status" value="1"/>
</dbReference>
<keyword evidence="1" id="KW-0812">Transmembrane</keyword>
<evidence type="ECO:0000313" key="3">
    <source>
        <dbReference type="Proteomes" id="UP001153069"/>
    </source>
</evidence>
<dbReference type="InterPro" id="IPR010640">
    <property type="entry name" value="Low_temperature_requirement_A"/>
</dbReference>
<dbReference type="Pfam" id="PF06772">
    <property type="entry name" value="LtrA"/>
    <property type="match status" value="1"/>
</dbReference>
<feature type="transmembrane region" description="Helical" evidence="1">
    <location>
        <begin position="134"/>
        <end position="153"/>
    </location>
</feature>
<protein>
    <submittedName>
        <fullName evidence="2">Uncharacterized protein</fullName>
    </submittedName>
</protein>
<comment type="caution">
    <text evidence="2">The sequence shown here is derived from an EMBL/GenBank/DDBJ whole genome shotgun (WGS) entry which is preliminary data.</text>
</comment>
<dbReference type="OrthoDB" id="191995at2759"/>
<keyword evidence="1" id="KW-1133">Transmembrane helix</keyword>
<dbReference type="EMBL" id="CAICTM010000855">
    <property type="protein sequence ID" value="CAB9517435.1"/>
    <property type="molecule type" value="Genomic_DNA"/>
</dbReference>
<feature type="transmembrane region" description="Helical" evidence="1">
    <location>
        <begin position="317"/>
        <end position="335"/>
    </location>
</feature>
<accession>A0A9N8HLZ9</accession>
<feature type="transmembrane region" description="Helical" evidence="1">
    <location>
        <begin position="276"/>
        <end position="296"/>
    </location>
</feature>
<dbReference type="AlphaFoldDB" id="A0A9N8HLZ9"/>
<dbReference type="PANTHER" id="PTHR36840">
    <property type="entry name" value="BLL5714 PROTEIN"/>
    <property type="match status" value="1"/>
</dbReference>
<feature type="transmembrane region" description="Helical" evidence="1">
    <location>
        <begin position="190"/>
        <end position="210"/>
    </location>
</feature>
<sequence length="488" mass="55063">MTGGESHHHNEHHTTTSRGRMLFGHPVLLQDWDKESEHAFQYWELFLDLLLVAAASSVTDQFKENLTLTGLGEFVVFYLVLMNGWLLYTHHITTRFHDNSLAHSINLFFYIVGFGLAMVNTGYHDVQAFCWGSILQRAAILLMLTSLTCYIPRSKYTNGIIACITVGTMALLLVVALLGKHIEESPIIMAIFWIAAFLEFYTEVIMIQFLGGQRLVPINIEHTKERLGALELVCLGETVLSVTIIYREMLSEGEIGGHHGEADKEELDTASRPKHAYYWVLFYSFLLVFMFLLLYFHMQPSPCDHALRRSRFHGASLMILHKVLGLAILAVGVSVKLVVESLLAEEELPLVASQLMGYGVGCSILILFGMRYLHYGGRDSINFDTLVMYYGVDPRLDQITTFWWWTVGLAGFVPIVWVLTGFSTHYIQDPLILTGSHALFMFVLVLLESYFAHVIQDNLIRQEAAITGGGNGEREGFVSSEVSKYDTT</sequence>
<feature type="transmembrane region" description="Helical" evidence="1">
    <location>
        <begin position="66"/>
        <end position="88"/>
    </location>
</feature>
<feature type="transmembrane region" description="Helical" evidence="1">
    <location>
        <begin position="431"/>
        <end position="451"/>
    </location>
</feature>
<evidence type="ECO:0000256" key="1">
    <source>
        <dbReference type="SAM" id="Phobius"/>
    </source>
</evidence>
<organism evidence="2 3">
    <name type="scientific">Seminavis robusta</name>
    <dbReference type="NCBI Taxonomy" id="568900"/>
    <lineage>
        <taxon>Eukaryota</taxon>
        <taxon>Sar</taxon>
        <taxon>Stramenopiles</taxon>
        <taxon>Ochrophyta</taxon>
        <taxon>Bacillariophyta</taxon>
        <taxon>Bacillariophyceae</taxon>
        <taxon>Bacillariophycidae</taxon>
        <taxon>Naviculales</taxon>
        <taxon>Naviculaceae</taxon>
        <taxon>Seminavis</taxon>
    </lineage>
</organism>
<feature type="transmembrane region" description="Helical" evidence="1">
    <location>
        <begin position="100"/>
        <end position="122"/>
    </location>
</feature>
<proteinExistence type="predicted"/>
<feature type="transmembrane region" description="Helical" evidence="1">
    <location>
        <begin position="355"/>
        <end position="373"/>
    </location>
</feature>
<reference evidence="2" key="1">
    <citation type="submission" date="2020-06" db="EMBL/GenBank/DDBJ databases">
        <authorList>
            <consortium name="Plant Systems Biology data submission"/>
        </authorList>
    </citation>
    <scope>NUCLEOTIDE SEQUENCE</scope>
    <source>
        <strain evidence="2">D6</strain>
    </source>
</reference>
<gene>
    <name evidence="2" type="ORF">SEMRO_856_G211580.1</name>
</gene>
<name>A0A9N8HLZ9_9STRA</name>
<dbReference type="Proteomes" id="UP001153069">
    <property type="component" value="Unassembled WGS sequence"/>
</dbReference>
<evidence type="ECO:0000313" key="2">
    <source>
        <dbReference type="EMBL" id="CAB9517435.1"/>
    </source>
</evidence>
<keyword evidence="1" id="KW-0472">Membrane</keyword>
<keyword evidence="3" id="KW-1185">Reference proteome</keyword>
<feature type="transmembrane region" description="Helical" evidence="1">
    <location>
        <begin position="159"/>
        <end position="178"/>
    </location>
</feature>